<evidence type="ECO:0000313" key="4">
    <source>
        <dbReference type="Proteomes" id="UP001152797"/>
    </source>
</evidence>
<accession>A0A9P1CV38</accession>
<reference evidence="2" key="1">
    <citation type="submission" date="2022-10" db="EMBL/GenBank/DDBJ databases">
        <authorList>
            <person name="Chen Y."/>
            <person name="Dougan E. K."/>
            <person name="Chan C."/>
            <person name="Rhodes N."/>
            <person name="Thang M."/>
        </authorList>
    </citation>
    <scope>NUCLEOTIDE SEQUENCE</scope>
</reference>
<dbReference type="EMBL" id="CAMXCT030002455">
    <property type="protein sequence ID" value="CAL4785586.1"/>
    <property type="molecule type" value="Genomic_DNA"/>
</dbReference>
<protein>
    <submittedName>
        <fullName evidence="2">Uncharacterized protein</fullName>
    </submittedName>
</protein>
<feature type="compositionally biased region" description="Polar residues" evidence="1">
    <location>
        <begin position="157"/>
        <end position="166"/>
    </location>
</feature>
<dbReference type="EMBL" id="CAMXCT010002455">
    <property type="protein sequence ID" value="CAI3998274.1"/>
    <property type="molecule type" value="Genomic_DNA"/>
</dbReference>
<reference evidence="3 4" key="2">
    <citation type="submission" date="2024-05" db="EMBL/GenBank/DDBJ databases">
        <authorList>
            <person name="Chen Y."/>
            <person name="Shah S."/>
            <person name="Dougan E. K."/>
            <person name="Thang M."/>
            <person name="Chan C."/>
        </authorList>
    </citation>
    <scope>NUCLEOTIDE SEQUENCE [LARGE SCALE GENOMIC DNA]</scope>
</reference>
<evidence type="ECO:0000313" key="2">
    <source>
        <dbReference type="EMBL" id="CAI3998274.1"/>
    </source>
</evidence>
<proteinExistence type="predicted"/>
<dbReference type="EMBL" id="CAMXCT020002455">
    <property type="protein sequence ID" value="CAL1151649.1"/>
    <property type="molecule type" value="Genomic_DNA"/>
</dbReference>
<name>A0A9P1CV38_9DINO</name>
<evidence type="ECO:0000313" key="3">
    <source>
        <dbReference type="EMBL" id="CAL4785586.1"/>
    </source>
</evidence>
<organism evidence="2">
    <name type="scientific">Cladocopium goreaui</name>
    <dbReference type="NCBI Taxonomy" id="2562237"/>
    <lineage>
        <taxon>Eukaryota</taxon>
        <taxon>Sar</taxon>
        <taxon>Alveolata</taxon>
        <taxon>Dinophyceae</taxon>
        <taxon>Suessiales</taxon>
        <taxon>Symbiodiniaceae</taxon>
        <taxon>Cladocopium</taxon>
    </lineage>
</organism>
<sequence length="166" mass="18181">MDQCCRFGRRCMRCCCLCRWRSCGRLPSLGGLDGDGNELAEVMLQATAVMDPGRLPSWRESGDFLPGWCHPEVAPLVKATCPGPERVAQLQAEQDHSGPWLPGANEEVVLRTKQEVGLPAEPDGLHSMEAAKILSILEPEQWSSSYMREEEGHTEGSIVSSSAEAK</sequence>
<dbReference type="AlphaFoldDB" id="A0A9P1CV38"/>
<comment type="caution">
    <text evidence="2">The sequence shown here is derived from an EMBL/GenBank/DDBJ whole genome shotgun (WGS) entry which is preliminary data.</text>
</comment>
<gene>
    <name evidence="2" type="ORF">C1SCF055_LOCUS24587</name>
</gene>
<evidence type="ECO:0000256" key="1">
    <source>
        <dbReference type="SAM" id="MobiDB-lite"/>
    </source>
</evidence>
<keyword evidence="4" id="KW-1185">Reference proteome</keyword>
<feature type="region of interest" description="Disordered" evidence="1">
    <location>
        <begin position="144"/>
        <end position="166"/>
    </location>
</feature>
<dbReference type="Proteomes" id="UP001152797">
    <property type="component" value="Unassembled WGS sequence"/>
</dbReference>